<dbReference type="Pfam" id="PF20996">
    <property type="entry name" value="DUF5581_N"/>
    <property type="match status" value="1"/>
</dbReference>
<dbReference type="PANTHER" id="PTHR14537">
    <property type="entry name" value="FIBRONECTIN TYPE III DOMAIN-CONTAINING PROTEIN 11"/>
    <property type="match status" value="1"/>
</dbReference>
<evidence type="ECO:0000259" key="2">
    <source>
        <dbReference type="Pfam" id="PF17744"/>
    </source>
</evidence>
<keyword evidence="5" id="KW-1185">Reference proteome</keyword>
<feature type="region of interest" description="Disordered" evidence="1">
    <location>
        <begin position="1"/>
        <end position="21"/>
    </location>
</feature>
<dbReference type="InterPro" id="IPR039581">
    <property type="entry name" value="FNDC11"/>
</dbReference>
<feature type="domain" description="DUF5581" evidence="3">
    <location>
        <begin position="28"/>
        <end position="196"/>
    </location>
</feature>
<feature type="non-terminal residue" evidence="4">
    <location>
        <position position="1"/>
    </location>
</feature>
<evidence type="ECO:0000313" key="5">
    <source>
        <dbReference type="Proteomes" id="UP000054232"/>
    </source>
</evidence>
<sequence length="304" mass="35853">SFGVMAATVNESETLSEGTAHSAEQDSATWKTYVERKRIVMQFLRYHLSLQNLQHHWNKVELLKKCCFYLKVEPKHVNVRDQNHVMHRTDIFQLIDSWKFLKLKRLGKNQTEIHLTLSTELLEQLEQGREELSFYVKNCDMITFLSHWDVIIQRLSMLSEYMETLLSLEVPGKLFVKHDLVSHTDLRGARLPNIKLSLYTKMPLIFDRKESFAHKYWANLKWFSKSQESHLELYELHLKLLTNESQAEMGYRRTQHVTSNTCVVRALQPGCSYKFTIRRLTTPTLVLENWHDSIILKTKSNTVE</sequence>
<organism evidence="4 5">
    <name type="scientific">Eurypyga helias</name>
    <name type="common">Sunbittern</name>
    <name type="synonym">Ardea helias</name>
    <dbReference type="NCBI Taxonomy" id="54383"/>
    <lineage>
        <taxon>Eukaryota</taxon>
        <taxon>Metazoa</taxon>
        <taxon>Chordata</taxon>
        <taxon>Craniata</taxon>
        <taxon>Vertebrata</taxon>
        <taxon>Euteleostomi</taxon>
        <taxon>Archelosauria</taxon>
        <taxon>Archosauria</taxon>
        <taxon>Dinosauria</taxon>
        <taxon>Saurischia</taxon>
        <taxon>Theropoda</taxon>
        <taxon>Coelurosauria</taxon>
        <taxon>Aves</taxon>
        <taxon>Neognathae</taxon>
        <taxon>Neoaves</taxon>
        <taxon>Phaethontimorphae</taxon>
        <taxon>Eurypygiformes</taxon>
        <taxon>Eurypygidae</taxon>
        <taxon>Eurypyga</taxon>
    </lineage>
</organism>
<dbReference type="InterPro" id="IPR049231">
    <property type="entry name" value="DUF5581_N"/>
</dbReference>
<evidence type="ECO:0000313" key="4">
    <source>
        <dbReference type="EMBL" id="KFW00865.1"/>
    </source>
</evidence>
<dbReference type="AlphaFoldDB" id="A0A093IDR5"/>
<gene>
    <name evidence="4" type="ORF">N326_08904</name>
</gene>
<protein>
    <submittedName>
        <fullName evidence="4">Uncharacterized protein C20orf195</fullName>
    </submittedName>
</protein>
<evidence type="ECO:0000259" key="3">
    <source>
        <dbReference type="Pfam" id="PF20996"/>
    </source>
</evidence>
<reference evidence="4 5" key="1">
    <citation type="submission" date="2014-04" db="EMBL/GenBank/DDBJ databases">
        <title>Genome evolution of avian class.</title>
        <authorList>
            <person name="Zhang G."/>
            <person name="Li C."/>
        </authorList>
    </citation>
    <scope>NUCLEOTIDE SEQUENCE [LARGE SCALE GENOMIC DNA]</scope>
    <source>
        <strain evidence="4">BGI_N326</strain>
    </source>
</reference>
<feature type="non-terminal residue" evidence="4">
    <location>
        <position position="304"/>
    </location>
</feature>
<feature type="compositionally biased region" description="Polar residues" evidence="1">
    <location>
        <begin position="9"/>
        <end position="19"/>
    </location>
</feature>
<dbReference type="Pfam" id="PF17744">
    <property type="entry name" value="DUF5581"/>
    <property type="match status" value="1"/>
</dbReference>
<dbReference type="Proteomes" id="UP000054232">
    <property type="component" value="Unassembled WGS sequence"/>
</dbReference>
<evidence type="ECO:0000256" key="1">
    <source>
        <dbReference type="SAM" id="MobiDB-lite"/>
    </source>
</evidence>
<dbReference type="InterPro" id="IPR048317">
    <property type="entry name" value="DUF5581_C"/>
</dbReference>
<proteinExistence type="predicted"/>
<accession>A0A093IDR5</accession>
<dbReference type="EMBL" id="KK560320">
    <property type="protein sequence ID" value="KFW00865.1"/>
    <property type="molecule type" value="Genomic_DNA"/>
</dbReference>
<name>A0A093IDR5_EURHL</name>
<feature type="domain" description="DUF5581" evidence="2">
    <location>
        <begin position="201"/>
        <end position="303"/>
    </location>
</feature>